<protein>
    <submittedName>
        <fullName evidence="2">GNAT family N-acetyltransferase</fullName>
    </submittedName>
</protein>
<dbReference type="Gene3D" id="3.40.630.30">
    <property type="match status" value="1"/>
</dbReference>
<organism evidence="2 3">
    <name type="scientific">Thiohalocapsa halophila</name>
    <dbReference type="NCBI Taxonomy" id="69359"/>
    <lineage>
        <taxon>Bacteria</taxon>
        <taxon>Pseudomonadati</taxon>
        <taxon>Pseudomonadota</taxon>
        <taxon>Gammaproteobacteria</taxon>
        <taxon>Chromatiales</taxon>
        <taxon>Chromatiaceae</taxon>
        <taxon>Thiohalocapsa</taxon>
    </lineage>
</organism>
<name>A0ABS1CJR5_9GAMM</name>
<dbReference type="RefSeq" id="WP_200239495.1">
    <property type="nucleotide sequence ID" value="NZ_NRRV01000041.1"/>
</dbReference>
<evidence type="ECO:0000313" key="2">
    <source>
        <dbReference type="EMBL" id="MBK1632176.1"/>
    </source>
</evidence>
<proteinExistence type="predicted"/>
<dbReference type="InterPro" id="IPR016181">
    <property type="entry name" value="Acyl_CoA_acyltransferase"/>
</dbReference>
<dbReference type="InterPro" id="IPR000182">
    <property type="entry name" value="GNAT_dom"/>
</dbReference>
<dbReference type="Proteomes" id="UP000748752">
    <property type="component" value="Unassembled WGS sequence"/>
</dbReference>
<dbReference type="EMBL" id="NRRV01000041">
    <property type="protein sequence ID" value="MBK1632176.1"/>
    <property type="molecule type" value="Genomic_DNA"/>
</dbReference>
<dbReference type="CDD" id="cd04301">
    <property type="entry name" value="NAT_SF"/>
    <property type="match status" value="1"/>
</dbReference>
<keyword evidence="3" id="KW-1185">Reference proteome</keyword>
<dbReference type="Pfam" id="PF00583">
    <property type="entry name" value="Acetyltransf_1"/>
    <property type="match status" value="1"/>
</dbReference>
<accession>A0ABS1CJR5</accession>
<feature type="domain" description="N-acetyltransferase" evidence="1">
    <location>
        <begin position="5"/>
        <end position="204"/>
    </location>
</feature>
<sequence>MTDDIQITRVSGPALERAIPDLAQLRIRVFREYPYLYDGDADYEAKYLATYAQARGSVVVLVRDGERIVGASTGLPLVEETDEVQAPFTAGGYDPARVFYLGESVLLPEYRGRGIGVRFFEEREAHARDLAVDPASGFGPFDWLGFCAVERAADDPRRPPGYQPLERFWQHRGYTRHPELRTTFSWQEIGETAESPKPMVFWLKGV</sequence>
<evidence type="ECO:0000313" key="3">
    <source>
        <dbReference type="Proteomes" id="UP000748752"/>
    </source>
</evidence>
<comment type="caution">
    <text evidence="2">The sequence shown here is derived from an EMBL/GenBank/DDBJ whole genome shotgun (WGS) entry which is preliminary data.</text>
</comment>
<dbReference type="PROSITE" id="PS51186">
    <property type="entry name" value="GNAT"/>
    <property type="match status" value="1"/>
</dbReference>
<dbReference type="SUPFAM" id="SSF55729">
    <property type="entry name" value="Acyl-CoA N-acyltransferases (Nat)"/>
    <property type="match status" value="1"/>
</dbReference>
<evidence type="ECO:0000259" key="1">
    <source>
        <dbReference type="PROSITE" id="PS51186"/>
    </source>
</evidence>
<gene>
    <name evidence="2" type="ORF">CKO31_15810</name>
</gene>
<reference evidence="2 3" key="1">
    <citation type="journal article" date="2020" name="Microorganisms">
        <title>Osmotic Adaptation and Compatible Solute Biosynthesis of Phototrophic Bacteria as Revealed from Genome Analyses.</title>
        <authorList>
            <person name="Imhoff J.F."/>
            <person name="Rahn T."/>
            <person name="Kunzel S."/>
            <person name="Keller A."/>
            <person name="Neulinger S.C."/>
        </authorList>
    </citation>
    <scope>NUCLEOTIDE SEQUENCE [LARGE SCALE GENOMIC DNA]</scope>
    <source>
        <strain evidence="2 3">DSM 6210</strain>
    </source>
</reference>